<dbReference type="InterPro" id="IPR011009">
    <property type="entry name" value="Kinase-like_dom_sf"/>
</dbReference>
<evidence type="ECO:0000256" key="8">
    <source>
        <dbReference type="ARBA" id="ARBA00022840"/>
    </source>
</evidence>
<dbReference type="InterPro" id="IPR008351">
    <property type="entry name" value="MAPK_JNK"/>
</dbReference>
<evidence type="ECO:0000313" key="14">
    <source>
        <dbReference type="Proteomes" id="UP001432027"/>
    </source>
</evidence>
<dbReference type="Proteomes" id="UP001432027">
    <property type="component" value="Unassembled WGS sequence"/>
</dbReference>
<organism evidence="13 14">
    <name type="scientific">Pristionchus entomophagus</name>
    <dbReference type="NCBI Taxonomy" id="358040"/>
    <lineage>
        <taxon>Eukaryota</taxon>
        <taxon>Metazoa</taxon>
        <taxon>Ecdysozoa</taxon>
        <taxon>Nematoda</taxon>
        <taxon>Chromadorea</taxon>
        <taxon>Rhabditida</taxon>
        <taxon>Rhabditina</taxon>
        <taxon>Diplogasteromorpha</taxon>
        <taxon>Diplogasteroidea</taxon>
        <taxon>Neodiplogasteridae</taxon>
        <taxon>Pristionchus</taxon>
    </lineage>
</organism>
<evidence type="ECO:0000313" key="13">
    <source>
        <dbReference type="EMBL" id="GMS99146.1"/>
    </source>
</evidence>
<dbReference type="Gene3D" id="3.30.200.20">
    <property type="entry name" value="Phosphorylase Kinase, domain 1"/>
    <property type="match status" value="1"/>
</dbReference>
<name>A0AAV5TY06_9BILA</name>
<dbReference type="SMART" id="SM00220">
    <property type="entry name" value="S_TKc"/>
    <property type="match status" value="1"/>
</dbReference>
<comment type="catalytic activity">
    <reaction evidence="10">
        <text>L-seryl-[protein] + ATP = O-phospho-L-seryl-[protein] + ADP + H(+)</text>
        <dbReference type="Rhea" id="RHEA:17989"/>
        <dbReference type="Rhea" id="RHEA-COMP:9863"/>
        <dbReference type="Rhea" id="RHEA-COMP:11604"/>
        <dbReference type="ChEBI" id="CHEBI:15378"/>
        <dbReference type="ChEBI" id="CHEBI:29999"/>
        <dbReference type="ChEBI" id="CHEBI:30616"/>
        <dbReference type="ChEBI" id="CHEBI:83421"/>
        <dbReference type="ChEBI" id="CHEBI:456216"/>
        <dbReference type="EC" id="2.7.11.24"/>
    </reaction>
</comment>
<comment type="caution">
    <text evidence="13">The sequence shown here is derived from an EMBL/GenBank/DDBJ whole genome shotgun (WGS) entry which is preliminary data.</text>
</comment>
<keyword evidence="7 11" id="KW-0418">Kinase</keyword>
<dbReference type="GO" id="GO:0005524">
    <property type="term" value="F:ATP binding"/>
    <property type="evidence" value="ECO:0007669"/>
    <property type="project" value="UniProtKB-UniRule"/>
</dbReference>
<dbReference type="FunFam" id="3.30.200.20:FF:000028">
    <property type="entry name" value="Mitogen-activated protein kinase"/>
    <property type="match status" value="1"/>
</dbReference>
<dbReference type="GO" id="GO:0004707">
    <property type="term" value="F:MAP kinase activity"/>
    <property type="evidence" value="ECO:0007669"/>
    <property type="project" value="UniProtKB-UniRule"/>
</dbReference>
<comment type="function">
    <text evidence="11">Responds to activation by environmental stress and pro-inflammatory cytokines by phosphorylating a number of transcription factors, and thus regulates transcriptional activity.</text>
</comment>
<dbReference type="PANTHER" id="PTHR24055">
    <property type="entry name" value="MITOGEN-ACTIVATED PROTEIN KINASE"/>
    <property type="match status" value="1"/>
</dbReference>
<keyword evidence="5 11" id="KW-0808">Transferase</keyword>
<dbReference type="EMBL" id="BTSX01000005">
    <property type="protein sequence ID" value="GMS99146.1"/>
    <property type="molecule type" value="Genomic_DNA"/>
</dbReference>
<dbReference type="EC" id="2.7.11.24" evidence="11"/>
<keyword evidence="6 11" id="KW-0547">Nucleotide-binding</keyword>
<evidence type="ECO:0000256" key="6">
    <source>
        <dbReference type="ARBA" id="ARBA00022741"/>
    </source>
</evidence>
<evidence type="ECO:0000256" key="1">
    <source>
        <dbReference type="ARBA" id="ARBA00001946"/>
    </source>
</evidence>
<dbReference type="FunFam" id="1.10.510.10:FF:000624">
    <property type="entry name" value="Mitogen-activated protein kinase"/>
    <property type="match status" value="1"/>
</dbReference>
<dbReference type="InterPro" id="IPR000719">
    <property type="entry name" value="Prot_kinase_dom"/>
</dbReference>
<dbReference type="PROSITE" id="PS00108">
    <property type="entry name" value="PROTEIN_KINASE_ST"/>
    <property type="match status" value="1"/>
</dbReference>
<comment type="cofactor">
    <cofactor evidence="1 11">
        <name>Mg(2+)</name>
        <dbReference type="ChEBI" id="CHEBI:18420"/>
    </cofactor>
</comment>
<dbReference type="Pfam" id="PF00069">
    <property type="entry name" value="Pkinase"/>
    <property type="match status" value="1"/>
</dbReference>
<keyword evidence="8 11" id="KW-0067">ATP-binding</keyword>
<keyword evidence="4 11" id="KW-0597">Phosphoprotein</keyword>
<dbReference type="GO" id="GO:0106310">
    <property type="term" value="F:protein serine kinase activity"/>
    <property type="evidence" value="ECO:0007669"/>
    <property type="project" value="UniProtKB-UniRule"/>
</dbReference>
<gene>
    <name evidence="13" type="ORF">PENTCL1PPCAC_21321</name>
</gene>
<comment type="catalytic activity">
    <reaction evidence="9">
        <text>L-threonyl-[protein] + ATP = O-phospho-L-threonyl-[protein] + ADP + H(+)</text>
        <dbReference type="Rhea" id="RHEA:46608"/>
        <dbReference type="Rhea" id="RHEA-COMP:11060"/>
        <dbReference type="Rhea" id="RHEA-COMP:11605"/>
        <dbReference type="ChEBI" id="CHEBI:15378"/>
        <dbReference type="ChEBI" id="CHEBI:30013"/>
        <dbReference type="ChEBI" id="CHEBI:30616"/>
        <dbReference type="ChEBI" id="CHEBI:61977"/>
        <dbReference type="ChEBI" id="CHEBI:456216"/>
        <dbReference type="EC" id="2.7.11.24"/>
    </reaction>
</comment>
<keyword evidence="11" id="KW-0460">Magnesium</keyword>
<accession>A0AAV5TY06</accession>
<evidence type="ECO:0000256" key="2">
    <source>
        <dbReference type="ARBA" id="ARBA00008832"/>
    </source>
</evidence>
<keyword evidence="14" id="KW-1185">Reference proteome</keyword>
<proteinExistence type="inferred from homology"/>
<dbReference type="InterPro" id="IPR008271">
    <property type="entry name" value="Ser/Thr_kinase_AS"/>
</dbReference>
<dbReference type="PRINTS" id="PR01772">
    <property type="entry name" value="JNKMAPKINASE"/>
</dbReference>
<comment type="subcellular location">
    <subcellularLocation>
        <location evidence="11">Cytoplasm</location>
    </subcellularLocation>
</comment>
<dbReference type="InterPro" id="IPR050117">
    <property type="entry name" value="MAPK"/>
</dbReference>
<evidence type="ECO:0000259" key="12">
    <source>
        <dbReference type="PROSITE" id="PS50011"/>
    </source>
</evidence>
<feature type="domain" description="Protein kinase" evidence="12">
    <location>
        <begin position="30"/>
        <end position="337"/>
    </location>
</feature>
<evidence type="ECO:0000256" key="3">
    <source>
        <dbReference type="ARBA" id="ARBA00022527"/>
    </source>
</evidence>
<protein>
    <recommendedName>
        <fullName evidence="11">Stress-activated protein kinase JNK</fullName>
        <ecNumber evidence="11">2.7.11.24</ecNumber>
    </recommendedName>
</protein>
<dbReference type="PROSITE" id="PS50011">
    <property type="entry name" value="PROTEIN_KINASE_DOM"/>
    <property type="match status" value="1"/>
</dbReference>
<evidence type="ECO:0000256" key="10">
    <source>
        <dbReference type="ARBA" id="ARBA00048312"/>
    </source>
</evidence>
<evidence type="ECO:0000256" key="11">
    <source>
        <dbReference type="RuleBase" id="RU368052"/>
    </source>
</evidence>
<evidence type="ECO:0000256" key="4">
    <source>
        <dbReference type="ARBA" id="ARBA00022553"/>
    </source>
</evidence>
<comment type="similarity">
    <text evidence="2 11">Belongs to the protein kinase superfamily. CMGC Ser/Thr protein kinase family. MAP kinase subfamily.</text>
</comment>
<dbReference type="Gene3D" id="1.10.510.10">
    <property type="entry name" value="Transferase(Phosphotransferase) domain 1"/>
    <property type="match status" value="1"/>
</dbReference>
<dbReference type="AlphaFoldDB" id="A0AAV5TY06"/>
<dbReference type="GO" id="GO:0005737">
    <property type="term" value="C:cytoplasm"/>
    <property type="evidence" value="ECO:0007669"/>
    <property type="project" value="UniProtKB-SubCell"/>
</dbReference>
<evidence type="ECO:0000256" key="7">
    <source>
        <dbReference type="ARBA" id="ARBA00022777"/>
    </source>
</evidence>
<keyword evidence="3 11" id="KW-0723">Serine/threonine-protein kinase</keyword>
<evidence type="ECO:0000256" key="5">
    <source>
        <dbReference type="ARBA" id="ARBA00022679"/>
    </source>
</evidence>
<dbReference type="SUPFAM" id="SSF56112">
    <property type="entry name" value="Protein kinase-like (PK-like)"/>
    <property type="match status" value="1"/>
</dbReference>
<sequence>MNSTAAGFHTVLVPFQDTNDSFEFTVPTRYTKLQFIDAGGQGIVVSANDSATGTKVAIKKMTKPFANPKAAQRAFREFALLSSINHPNVIRVFSVFTPQTAVQDFNDVYLVMEFVEDSLSKIINKVRLDHQTLSFFIYQLLCAVNHLHRAGITHRDLKPDNIVVNVAYTSTQQAEVTLKVLDFGLARQVNQSAGAQMSAYVVTRYYRAPEVVLGLAYAEKVDVWSIGCIFAEMITHEVLFPGRDHKDQWNTIVRNMGTPSEKFIASLAPQIAAAVRKGPSGNPIPLEQLIPDAKIPADDPQNPHWTAVNARQLITKMIAVDPSERCSITEALQDPYVRCWYREDQVNAPSLPILYDRLFDGDGQPSLEVLKSAIFDEVKHIESSHNVFG</sequence>
<reference evidence="13" key="1">
    <citation type="submission" date="2023-10" db="EMBL/GenBank/DDBJ databases">
        <title>Genome assembly of Pristionchus species.</title>
        <authorList>
            <person name="Yoshida K."/>
            <person name="Sommer R.J."/>
        </authorList>
    </citation>
    <scope>NUCLEOTIDE SEQUENCE</scope>
    <source>
        <strain evidence="13">RS0144</strain>
    </source>
</reference>
<evidence type="ECO:0000256" key="9">
    <source>
        <dbReference type="ARBA" id="ARBA00047592"/>
    </source>
</evidence>